<gene>
    <name evidence="2" type="ORF">HU200_028271</name>
</gene>
<comment type="caution">
    <text evidence="2">The sequence shown here is derived from an EMBL/GenBank/DDBJ whole genome shotgun (WGS) entry which is preliminary data.</text>
</comment>
<keyword evidence="3" id="KW-1185">Reference proteome</keyword>
<evidence type="ECO:0000313" key="3">
    <source>
        <dbReference type="Proteomes" id="UP000636709"/>
    </source>
</evidence>
<dbReference type="EMBL" id="JACEFO010001741">
    <property type="protein sequence ID" value="KAF8713493.1"/>
    <property type="molecule type" value="Genomic_DNA"/>
</dbReference>
<dbReference type="AlphaFoldDB" id="A0A835BSD6"/>
<evidence type="ECO:0000313" key="2">
    <source>
        <dbReference type="EMBL" id="KAF8713493.1"/>
    </source>
</evidence>
<evidence type="ECO:0000256" key="1">
    <source>
        <dbReference type="SAM" id="MobiDB-lite"/>
    </source>
</evidence>
<feature type="region of interest" description="Disordered" evidence="1">
    <location>
        <begin position="83"/>
        <end position="178"/>
    </location>
</feature>
<dbReference type="Proteomes" id="UP000636709">
    <property type="component" value="Unassembled WGS sequence"/>
</dbReference>
<proteinExistence type="predicted"/>
<reference evidence="2" key="1">
    <citation type="submission" date="2020-07" db="EMBL/GenBank/DDBJ databases">
        <title>Genome sequence and genetic diversity analysis of an under-domesticated orphan crop, white fonio (Digitaria exilis).</title>
        <authorList>
            <person name="Bennetzen J.L."/>
            <person name="Chen S."/>
            <person name="Ma X."/>
            <person name="Wang X."/>
            <person name="Yssel A.E.J."/>
            <person name="Chaluvadi S.R."/>
            <person name="Johnson M."/>
            <person name="Gangashetty P."/>
            <person name="Hamidou F."/>
            <person name="Sanogo M.D."/>
            <person name="Zwaenepoel A."/>
            <person name="Wallace J."/>
            <person name="Van De Peer Y."/>
            <person name="Van Deynze A."/>
        </authorList>
    </citation>
    <scope>NUCLEOTIDE SEQUENCE</scope>
    <source>
        <tissue evidence="2">Leaves</tissue>
    </source>
</reference>
<sequence>MEYQSKVAFSIKAKLHFVRKANLLHCFLLIFFQEILQHQAYVYIPYSRLLVCTTVYTSSSYPLYTATCVRTIHVTSLRVDEGHAGEVLGGGERDEPEHGEASVPDLGVGGEQPAAPALDGLPLQQRRQRRGGEDDGGVGEPRQPRAVAGLRKEPVAAGRLDGERGDEAHHGETPVDPLRRWAAERQRVPEPRRLLHLGGGLRRLGVLGLLGPHDGERRASAW</sequence>
<protein>
    <submittedName>
        <fullName evidence="2">Uncharacterized protein</fullName>
    </submittedName>
</protein>
<accession>A0A835BSD6</accession>
<feature type="compositionally biased region" description="Basic and acidic residues" evidence="1">
    <location>
        <begin position="91"/>
        <end position="100"/>
    </location>
</feature>
<name>A0A835BSD6_9POAL</name>
<feature type="compositionally biased region" description="Basic and acidic residues" evidence="1">
    <location>
        <begin position="150"/>
        <end position="178"/>
    </location>
</feature>
<organism evidence="2 3">
    <name type="scientific">Digitaria exilis</name>
    <dbReference type="NCBI Taxonomy" id="1010633"/>
    <lineage>
        <taxon>Eukaryota</taxon>
        <taxon>Viridiplantae</taxon>
        <taxon>Streptophyta</taxon>
        <taxon>Embryophyta</taxon>
        <taxon>Tracheophyta</taxon>
        <taxon>Spermatophyta</taxon>
        <taxon>Magnoliopsida</taxon>
        <taxon>Liliopsida</taxon>
        <taxon>Poales</taxon>
        <taxon>Poaceae</taxon>
        <taxon>PACMAD clade</taxon>
        <taxon>Panicoideae</taxon>
        <taxon>Panicodae</taxon>
        <taxon>Paniceae</taxon>
        <taxon>Anthephorinae</taxon>
        <taxon>Digitaria</taxon>
    </lineage>
</organism>
<dbReference type="OrthoDB" id="10637243at2759"/>